<reference evidence="3" key="1">
    <citation type="journal article" date="2012" name="Nat. Biotechnol.">
        <title>Reference genome sequence of the model plant Setaria.</title>
        <authorList>
            <person name="Bennetzen J.L."/>
            <person name="Schmutz J."/>
            <person name="Wang H."/>
            <person name="Percifield R."/>
            <person name="Hawkins J."/>
            <person name="Pontaroli A.C."/>
            <person name="Estep M."/>
            <person name="Feng L."/>
            <person name="Vaughn J.N."/>
            <person name="Grimwood J."/>
            <person name="Jenkins J."/>
            <person name="Barry K."/>
            <person name="Lindquist E."/>
            <person name="Hellsten U."/>
            <person name="Deshpande S."/>
            <person name="Wang X."/>
            <person name="Wu X."/>
            <person name="Mitros T."/>
            <person name="Triplett J."/>
            <person name="Yang X."/>
            <person name="Ye C.Y."/>
            <person name="Mauro-Herrera M."/>
            <person name="Wang L."/>
            <person name="Li P."/>
            <person name="Sharma M."/>
            <person name="Sharma R."/>
            <person name="Ronald P.C."/>
            <person name="Panaud O."/>
            <person name="Kellogg E.A."/>
            <person name="Brutnell T.P."/>
            <person name="Doust A.N."/>
            <person name="Tuskan G.A."/>
            <person name="Rokhsar D."/>
            <person name="Devos K.M."/>
        </authorList>
    </citation>
    <scope>NUCLEOTIDE SEQUENCE [LARGE SCALE GENOMIC DNA]</scope>
    <source>
        <strain evidence="3">cv. Yugu1</strain>
    </source>
</reference>
<evidence type="ECO:0000256" key="1">
    <source>
        <dbReference type="SAM" id="MobiDB-lite"/>
    </source>
</evidence>
<dbReference type="Gramene" id="KQL08253">
    <property type="protein sequence ID" value="KQL08253"/>
    <property type="gene ID" value="SETIT_005268mg"/>
</dbReference>
<feature type="compositionally biased region" description="Basic and acidic residues" evidence="1">
    <location>
        <begin position="60"/>
        <end position="74"/>
    </location>
</feature>
<gene>
    <name evidence="2" type="primary">LOC105914471</name>
</gene>
<sequence>MAMRLRRRSAFHGSGQPQPNMDDHGTHSERVTKVAGNPCHAGGGGGAAAAVQQHTAVHTESFKEVDGDGYDPRRGHNNHALQQQAHLQ</sequence>
<dbReference type="AlphaFoldDB" id="K3XTL1"/>
<evidence type="ECO:0000313" key="2">
    <source>
        <dbReference type="EnsemblPlants" id="KQL08253"/>
    </source>
</evidence>
<dbReference type="RefSeq" id="XP_012701679.1">
    <property type="nucleotide sequence ID" value="XM_012846225.3"/>
</dbReference>
<dbReference type="HOGENOM" id="CLU_2473250_0_0_1"/>
<name>K3XTL1_SETIT</name>
<dbReference type="InParanoid" id="K3XTL1"/>
<dbReference type="EMBL" id="AGNK02003430">
    <property type="status" value="NOT_ANNOTATED_CDS"/>
    <property type="molecule type" value="Genomic_DNA"/>
</dbReference>
<organism evidence="2 3">
    <name type="scientific">Setaria italica</name>
    <name type="common">Foxtail millet</name>
    <name type="synonym">Panicum italicum</name>
    <dbReference type="NCBI Taxonomy" id="4555"/>
    <lineage>
        <taxon>Eukaryota</taxon>
        <taxon>Viridiplantae</taxon>
        <taxon>Streptophyta</taxon>
        <taxon>Embryophyta</taxon>
        <taxon>Tracheophyta</taxon>
        <taxon>Spermatophyta</taxon>
        <taxon>Magnoliopsida</taxon>
        <taxon>Liliopsida</taxon>
        <taxon>Poales</taxon>
        <taxon>Poaceae</taxon>
        <taxon>PACMAD clade</taxon>
        <taxon>Panicoideae</taxon>
        <taxon>Panicodae</taxon>
        <taxon>Paniceae</taxon>
        <taxon>Cenchrinae</taxon>
        <taxon>Setaria</taxon>
    </lineage>
</organism>
<accession>K3XTL1</accession>
<evidence type="ECO:0000313" key="3">
    <source>
        <dbReference type="Proteomes" id="UP000004995"/>
    </source>
</evidence>
<dbReference type="eggNOG" id="ENOG502R4UZ">
    <property type="taxonomic scope" value="Eukaryota"/>
</dbReference>
<reference evidence="2" key="2">
    <citation type="submission" date="2018-08" db="UniProtKB">
        <authorList>
            <consortium name="EnsemblPlants"/>
        </authorList>
    </citation>
    <scope>IDENTIFICATION</scope>
    <source>
        <strain evidence="2">Yugu1</strain>
    </source>
</reference>
<feature type="compositionally biased region" description="Basic and acidic residues" evidence="1">
    <location>
        <begin position="21"/>
        <end position="32"/>
    </location>
</feature>
<feature type="region of interest" description="Disordered" evidence="1">
    <location>
        <begin position="1"/>
        <end position="88"/>
    </location>
</feature>
<keyword evidence="3" id="KW-1185">Reference proteome</keyword>
<dbReference type="EnsemblPlants" id="KQL08253">
    <property type="protein sequence ID" value="KQL08253"/>
    <property type="gene ID" value="SETIT_005268mg"/>
</dbReference>
<proteinExistence type="predicted"/>
<dbReference type="GeneID" id="105914471"/>
<feature type="compositionally biased region" description="Basic residues" evidence="1">
    <location>
        <begin position="1"/>
        <end position="10"/>
    </location>
</feature>
<dbReference type="KEGG" id="sita:105914471"/>
<feature type="compositionally biased region" description="Polar residues" evidence="1">
    <location>
        <begin position="79"/>
        <end position="88"/>
    </location>
</feature>
<protein>
    <submittedName>
        <fullName evidence="2">Uncharacterized protein</fullName>
    </submittedName>
</protein>
<dbReference type="Proteomes" id="UP000004995">
    <property type="component" value="Unassembled WGS sequence"/>
</dbReference>